<name>A0A9Q1EP91_SYNKA</name>
<dbReference type="EMBL" id="JAINUF010000014">
    <property type="protein sequence ID" value="KAJ8342429.1"/>
    <property type="molecule type" value="Genomic_DNA"/>
</dbReference>
<reference evidence="1" key="1">
    <citation type="journal article" date="2023" name="Science">
        <title>Genome structures resolve the early diversification of teleost fishes.</title>
        <authorList>
            <person name="Parey E."/>
            <person name="Louis A."/>
            <person name="Montfort J."/>
            <person name="Bouchez O."/>
            <person name="Roques C."/>
            <person name="Iampietro C."/>
            <person name="Lluch J."/>
            <person name="Castinel A."/>
            <person name="Donnadieu C."/>
            <person name="Desvignes T."/>
            <person name="Floi Bucao C."/>
            <person name="Jouanno E."/>
            <person name="Wen M."/>
            <person name="Mejri S."/>
            <person name="Dirks R."/>
            <person name="Jansen H."/>
            <person name="Henkel C."/>
            <person name="Chen W.J."/>
            <person name="Zahm M."/>
            <person name="Cabau C."/>
            <person name="Klopp C."/>
            <person name="Thompson A.W."/>
            <person name="Robinson-Rechavi M."/>
            <person name="Braasch I."/>
            <person name="Lecointre G."/>
            <person name="Bobe J."/>
            <person name="Postlethwait J.H."/>
            <person name="Berthelot C."/>
            <person name="Roest Crollius H."/>
            <person name="Guiguen Y."/>
        </authorList>
    </citation>
    <scope>NUCLEOTIDE SEQUENCE</scope>
    <source>
        <strain evidence="1">WJC10195</strain>
    </source>
</reference>
<dbReference type="AlphaFoldDB" id="A0A9Q1EP91"/>
<gene>
    <name evidence="1" type="ORF">SKAU_G00323570</name>
</gene>
<protein>
    <submittedName>
        <fullName evidence="1">Uncharacterized protein</fullName>
    </submittedName>
</protein>
<evidence type="ECO:0000313" key="2">
    <source>
        <dbReference type="Proteomes" id="UP001152622"/>
    </source>
</evidence>
<dbReference type="Proteomes" id="UP001152622">
    <property type="component" value="Chromosome 14"/>
</dbReference>
<sequence>MGMGLEDWERATSPTAGRAVWAREEGAQCGVPRHASPPLQSAAKIIIIIKASSAFPMWKREIGEIAERGRVRVISHAAQANGMGNCSGVEQRSTNSILGPQAGFKRLQHAAARPLDPGASALRDSDRALVCVCPGTCAVIGCYRDSSPP</sequence>
<evidence type="ECO:0000313" key="1">
    <source>
        <dbReference type="EMBL" id="KAJ8342429.1"/>
    </source>
</evidence>
<keyword evidence="2" id="KW-1185">Reference proteome</keyword>
<comment type="caution">
    <text evidence="1">The sequence shown here is derived from an EMBL/GenBank/DDBJ whole genome shotgun (WGS) entry which is preliminary data.</text>
</comment>
<organism evidence="1 2">
    <name type="scientific">Synaphobranchus kaupii</name>
    <name type="common">Kaup's arrowtooth eel</name>
    <dbReference type="NCBI Taxonomy" id="118154"/>
    <lineage>
        <taxon>Eukaryota</taxon>
        <taxon>Metazoa</taxon>
        <taxon>Chordata</taxon>
        <taxon>Craniata</taxon>
        <taxon>Vertebrata</taxon>
        <taxon>Euteleostomi</taxon>
        <taxon>Actinopterygii</taxon>
        <taxon>Neopterygii</taxon>
        <taxon>Teleostei</taxon>
        <taxon>Anguilliformes</taxon>
        <taxon>Synaphobranchidae</taxon>
        <taxon>Synaphobranchus</taxon>
    </lineage>
</organism>
<proteinExistence type="predicted"/>
<accession>A0A9Q1EP91</accession>